<feature type="chain" id="PRO_5031402068" description="Nicastrin" evidence="10">
    <location>
        <begin position="19"/>
        <end position="704"/>
    </location>
</feature>
<evidence type="ECO:0000256" key="8">
    <source>
        <dbReference type="ARBA" id="ARBA00023136"/>
    </source>
</evidence>
<evidence type="ECO:0000256" key="4">
    <source>
        <dbReference type="ARBA" id="ARBA00022692"/>
    </source>
</evidence>
<dbReference type="Proteomes" id="UP000594454">
    <property type="component" value="Chromosome 3"/>
</dbReference>
<proteinExistence type="inferred from homology"/>
<evidence type="ECO:0000313" key="12">
    <source>
        <dbReference type="EMBL" id="CAD7084434.1"/>
    </source>
</evidence>
<dbReference type="Gene3D" id="3.40.630.10">
    <property type="entry name" value="Zn peptidases"/>
    <property type="match status" value="1"/>
</dbReference>
<comment type="similarity">
    <text evidence="2">Belongs to the nicastrin family.</text>
</comment>
<keyword evidence="13" id="KW-1185">Reference proteome</keyword>
<organism evidence="12 13">
    <name type="scientific">Hermetia illucens</name>
    <name type="common">Black soldier fly</name>
    <dbReference type="NCBI Taxonomy" id="343691"/>
    <lineage>
        <taxon>Eukaryota</taxon>
        <taxon>Metazoa</taxon>
        <taxon>Ecdysozoa</taxon>
        <taxon>Arthropoda</taxon>
        <taxon>Hexapoda</taxon>
        <taxon>Insecta</taxon>
        <taxon>Pterygota</taxon>
        <taxon>Neoptera</taxon>
        <taxon>Endopterygota</taxon>
        <taxon>Diptera</taxon>
        <taxon>Brachycera</taxon>
        <taxon>Stratiomyomorpha</taxon>
        <taxon>Stratiomyidae</taxon>
        <taxon>Hermetiinae</taxon>
        <taxon>Hermetia</taxon>
    </lineage>
</organism>
<keyword evidence="7" id="KW-1133">Transmembrane helix</keyword>
<feature type="domain" description="Nicastrin small lobe" evidence="11">
    <location>
        <begin position="33"/>
        <end position="205"/>
    </location>
</feature>
<evidence type="ECO:0000256" key="1">
    <source>
        <dbReference type="ARBA" id="ARBA00004479"/>
    </source>
</evidence>
<dbReference type="Pfam" id="PF05450">
    <property type="entry name" value="Nicastrin"/>
    <property type="match status" value="1"/>
</dbReference>
<dbReference type="EMBL" id="LR899011">
    <property type="protein sequence ID" value="CAD7084434.1"/>
    <property type="molecule type" value="Genomic_DNA"/>
</dbReference>
<feature type="signal peptide" evidence="10">
    <location>
        <begin position="1"/>
        <end position="18"/>
    </location>
</feature>
<accession>A0A7R8UP54</accession>
<dbReference type="InParanoid" id="A0A7R8UP54"/>
<dbReference type="GO" id="GO:0007219">
    <property type="term" value="P:Notch signaling pathway"/>
    <property type="evidence" value="ECO:0007669"/>
    <property type="project" value="UniProtKB-KW"/>
</dbReference>
<evidence type="ECO:0000256" key="3">
    <source>
        <dbReference type="ARBA" id="ARBA00015303"/>
    </source>
</evidence>
<dbReference type="GO" id="GO:0016485">
    <property type="term" value="P:protein processing"/>
    <property type="evidence" value="ECO:0007669"/>
    <property type="project" value="InterPro"/>
</dbReference>
<evidence type="ECO:0000256" key="7">
    <source>
        <dbReference type="ARBA" id="ARBA00022989"/>
    </source>
</evidence>
<comment type="subcellular location">
    <subcellularLocation>
        <location evidence="1">Membrane</location>
        <topology evidence="1">Single-pass type I membrane protein</topology>
    </subcellularLocation>
</comment>
<dbReference type="InterPro" id="IPR041084">
    <property type="entry name" value="Ncstrn_small"/>
</dbReference>
<reference evidence="12 13" key="1">
    <citation type="submission" date="2020-11" db="EMBL/GenBank/DDBJ databases">
        <authorList>
            <person name="Wallbank WR R."/>
            <person name="Pardo Diaz C."/>
            <person name="Kozak K."/>
            <person name="Martin S."/>
            <person name="Jiggins C."/>
            <person name="Moest M."/>
            <person name="Warren A I."/>
            <person name="Generalovic N T."/>
            <person name="Byers J.R.P. K."/>
            <person name="Montejo-Kovacevich G."/>
            <person name="Yen C E."/>
        </authorList>
    </citation>
    <scope>NUCLEOTIDE SEQUENCE [LARGE SCALE GENOMIC DNA]</scope>
</reference>
<dbReference type="GO" id="GO:0007220">
    <property type="term" value="P:Notch receptor processing"/>
    <property type="evidence" value="ECO:0007669"/>
    <property type="project" value="TreeGrafter"/>
</dbReference>
<keyword evidence="4" id="KW-0812">Transmembrane</keyword>
<dbReference type="SUPFAM" id="SSF53187">
    <property type="entry name" value="Zn-dependent exopeptidases"/>
    <property type="match status" value="1"/>
</dbReference>
<evidence type="ECO:0000256" key="9">
    <source>
        <dbReference type="ARBA" id="ARBA00023180"/>
    </source>
</evidence>
<keyword evidence="5 10" id="KW-0732">Signal</keyword>
<dbReference type="OrthoDB" id="755951at2759"/>
<dbReference type="PANTHER" id="PTHR21092:SF0">
    <property type="entry name" value="NICASTRIN"/>
    <property type="match status" value="1"/>
</dbReference>
<evidence type="ECO:0000313" key="13">
    <source>
        <dbReference type="Proteomes" id="UP000594454"/>
    </source>
</evidence>
<protein>
    <recommendedName>
        <fullName evidence="3">Nicastrin</fullName>
    </recommendedName>
</protein>
<evidence type="ECO:0000256" key="5">
    <source>
        <dbReference type="ARBA" id="ARBA00022729"/>
    </source>
</evidence>
<dbReference type="PANTHER" id="PTHR21092">
    <property type="entry name" value="NICASTRIN"/>
    <property type="match status" value="1"/>
</dbReference>
<evidence type="ECO:0000256" key="10">
    <source>
        <dbReference type="SAM" id="SignalP"/>
    </source>
</evidence>
<dbReference type="InterPro" id="IPR008710">
    <property type="entry name" value="Nicastrin"/>
</dbReference>
<keyword evidence="9" id="KW-0325">Glycoprotein</keyword>
<keyword evidence="6" id="KW-0914">Notch signaling pathway</keyword>
<sequence>MSVLFGIIFMLLVQSSIAERTRDKMYQAITGASCFRRLNATHQTGCSSPFSGSVGVLHLISTAVDIDFLVNKPPAPPYAPVIPPHLFTRDNILRIKNDAAKYVSAIILINKIDKLIDFSHELKCPNPFSGLISEQTCDPSKQETTWNPYGTGLLHEDFPFPIYYVADNKEIQKIIDCFEKFNNFDVKNQKHRSLCSIQVNSFMSAAVNSEVCIRRTGVFNNLTPTKFCDPLQGRNIYTTLFPRPIVDPVNRVVDESEKIILVSARLDTTSFFDGIGLGAMDSLVSFATLISVAHLLATLIPDRNAGQKNVLFMLFNGESYDYIGSQRFVYDLQKKDFPTKSTSTNILTLENIEFMIDIGPLDDLNNLKIYYAKEFPYEKSFKSAIDEYNAKFTLGLNITEQQSLNLPPTSAQSFLRENISFPVVIVTSNSPKNKFYHSIYDDGTNIGFKYQNTSQDFTKLDTFGAESPFEANSTQIKIRNTATGLAFALYYLVTREVYQKDQIASSVLIDEFLYCFLESADCPLFKAASPPNSLPGLSGPPLRYISVAGGSQEAAGWTLRLLGYLVGSKVQNAVKKNCTEPPLHWIAGFNGTGECRLTKSNYSSAYSPAFSIEGYDWQSGKYSTWTESTWFPMSARIFLQPSKTHEASIRRVVWNLPFKFTHNNASSLLKLAKKTVTKKMKGRRFKIYQLKTNKSTTLIFFNTL</sequence>
<gene>
    <name evidence="12" type="ORF">HERILL_LOCUS7328</name>
</gene>
<dbReference type="FunCoup" id="A0A7R8UP54">
    <property type="interactions" value="1941"/>
</dbReference>
<dbReference type="GO" id="GO:0005886">
    <property type="term" value="C:plasma membrane"/>
    <property type="evidence" value="ECO:0007669"/>
    <property type="project" value="TreeGrafter"/>
</dbReference>
<evidence type="ECO:0000259" key="11">
    <source>
        <dbReference type="Pfam" id="PF18266"/>
    </source>
</evidence>
<evidence type="ECO:0000256" key="6">
    <source>
        <dbReference type="ARBA" id="ARBA00022976"/>
    </source>
</evidence>
<evidence type="ECO:0000256" key="2">
    <source>
        <dbReference type="ARBA" id="ARBA00007717"/>
    </source>
</evidence>
<dbReference type="Pfam" id="PF18266">
    <property type="entry name" value="Ncstrn_small"/>
    <property type="match status" value="1"/>
</dbReference>
<dbReference type="AlphaFoldDB" id="A0A7R8UP54"/>
<keyword evidence="8" id="KW-0472">Membrane</keyword>
<name>A0A7R8UP54_HERIL</name>